<dbReference type="Pfam" id="PF12372">
    <property type="entry name" value="Htt_N-HEAT"/>
    <property type="match status" value="2"/>
</dbReference>
<dbReference type="PANTHER" id="PTHR10170:SF10">
    <property type="entry name" value="HUNTINGTIN"/>
    <property type="match status" value="1"/>
</dbReference>
<feature type="signal peptide" evidence="1">
    <location>
        <begin position="1"/>
        <end position="21"/>
    </location>
</feature>
<sequence length="558" mass="63216">MRPHYSISCWYLLSLVNTSHAVATDLDLHGEILHYLTGVSVRWSLENLLNGLTASGNVPMCLNPNNPNTRLTLNLLQHLVRLLAILANVLLKGEQVLPSEEQVAARRRLGSVVEKPSEVSSLLSAAMKKQSKASNALNENALLMGGLGPAFTGNAESLTKLTALFQSPNSMGCFFNCANYYGLYKSIKQAFHSFKYGSDLLGKETPLFRFYSGVLDALDRVLESLRYNEVSLYVQEISLYLSVIYAWLPHKALITSLRLMRALYGTNLTSLWDQSYADLTFSMNNPIETFQLHLESNIQYFEPLVMHSLGCYGNLFTIETQTALLRMVTQLIGLNINYLQLDSEGKFIDVVLQQVESMDQILVGTALGSYDFDSDFGPNMLADCERRVGDLLRSTFRFLQTLTYQSDGKATNGFLMAITQIFQLLRMLTEIQNCDLNLVLGHAMGPLVWDLFFVRDTHSLRQDLKRFFSVNYHLFEQQHCFFDLLGPLFPQLTDDKTLVRQFLKTFTSLDSFPKWISWERLFLQLDPDTQATLDQDSRVNNFVQMHSQTDISLVVACP</sequence>
<organism evidence="2 3">
    <name type="scientific">Cichlidogyrus casuarinus</name>
    <dbReference type="NCBI Taxonomy" id="1844966"/>
    <lineage>
        <taxon>Eukaryota</taxon>
        <taxon>Metazoa</taxon>
        <taxon>Spiralia</taxon>
        <taxon>Lophotrochozoa</taxon>
        <taxon>Platyhelminthes</taxon>
        <taxon>Monogenea</taxon>
        <taxon>Monopisthocotylea</taxon>
        <taxon>Dactylogyridea</taxon>
        <taxon>Ancyrocephalidae</taxon>
        <taxon>Cichlidogyrus</taxon>
    </lineage>
</organism>
<feature type="chain" id="PRO_5044805241" evidence="1">
    <location>
        <begin position="22"/>
        <end position="558"/>
    </location>
</feature>
<proteinExistence type="predicted"/>
<comment type="caution">
    <text evidence="2">The sequence shown here is derived from an EMBL/GenBank/DDBJ whole genome shotgun (WGS) entry which is preliminary data.</text>
</comment>
<dbReference type="AlphaFoldDB" id="A0ABD2Q551"/>
<keyword evidence="1" id="KW-0732">Signal</keyword>
<gene>
    <name evidence="2" type="primary">SNAI2_4</name>
    <name evidence="2" type="ORF">Ciccas_006663</name>
</gene>
<dbReference type="PANTHER" id="PTHR10170">
    <property type="entry name" value="HUNTINGTON DISEASE PROTEIN"/>
    <property type="match status" value="1"/>
</dbReference>
<dbReference type="EMBL" id="JBJKFK010000923">
    <property type="protein sequence ID" value="KAL3314723.1"/>
    <property type="molecule type" value="Genomic_DNA"/>
</dbReference>
<accession>A0ABD2Q551</accession>
<dbReference type="Proteomes" id="UP001626550">
    <property type="component" value="Unassembled WGS sequence"/>
</dbReference>
<reference evidence="2 3" key="1">
    <citation type="submission" date="2024-11" db="EMBL/GenBank/DDBJ databases">
        <title>Adaptive evolution of stress response genes in parasites aligns with host niche diversity.</title>
        <authorList>
            <person name="Hahn C."/>
            <person name="Resl P."/>
        </authorList>
    </citation>
    <scope>NUCLEOTIDE SEQUENCE [LARGE SCALE GENOMIC DNA]</scope>
    <source>
        <strain evidence="2">EGGRZ-B1_66</strain>
        <tissue evidence="2">Body</tissue>
    </source>
</reference>
<dbReference type="InterPro" id="IPR024613">
    <property type="entry name" value="Huntingtin_N_HEAT_rpt-2"/>
</dbReference>
<evidence type="ECO:0000313" key="3">
    <source>
        <dbReference type="Proteomes" id="UP001626550"/>
    </source>
</evidence>
<evidence type="ECO:0000313" key="2">
    <source>
        <dbReference type="EMBL" id="KAL3314723.1"/>
    </source>
</evidence>
<dbReference type="InterPro" id="IPR028426">
    <property type="entry name" value="Huntingtin_fam"/>
</dbReference>
<name>A0ABD2Q551_9PLAT</name>
<keyword evidence="3" id="KW-1185">Reference proteome</keyword>
<protein>
    <submittedName>
        <fullName evidence="2">Snail 2</fullName>
    </submittedName>
</protein>
<evidence type="ECO:0000256" key="1">
    <source>
        <dbReference type="SAM" id="SignalP"/>
    </source>
</evidence>